<dbReference type="EMBL" id="LOHZ01000025">
    <property type="protein sequence ID" value="KYO66764.1"/>
    <property type="molecule type" value="Genomic_DNA"/>
</dbReference>
<feature type="transmembrane region" description="Helical" evidence="1">
    <location>
        <begin position="12"/>
        <end position="30"/>
    </location>
</feature>
<feature type="transmembrane region" description="Helical" evidence="1">
    <location>
        <begin position="85"/>
        <end position="106"/>
    </location>
</feature>
<keyword evidence="4" id="KW-1185">Reference proteome</keyword>
<dbReference type="Proteomes" id="UP000075737">
    <property type="component" value="Unassembled WGS sequence"/>
</dbReference>
<dbReference type="InterPro" id="IPR011642">
    <property type="entry name" value="Gate_dom"/>
</dbReference>
<gene>
    <name evidence="3" type="primary">ylbJ</name>
    <name evidence="3" type="ORF">ATZ99_10090</name>
</gene>
<comment type="caution">
    <text evidence="3">The sequence shown here is derived from an EMBL/GenBank/DDBJ whole genome shotgun (WGS) entry which is preliminary data.</text>
</comment>
<dbReference type="STRING" id="520767.ATZ99_10090"/>
<dbReference type="OrthoDB" id="1645614at2"/>
<feature type="transmembrane region" description="Helical" evidence="1">
    <location>
        <begin position="301"/>
        <end position="323"/>
    </location>
</feature>
<feature type="transmembrane region" description="Helical" evidence="1">
    <location>
        <begin position="157"/>
        <end position="177"/>
    </location>
</feature>
<keyword evidence="1" id="KW-0472">Membrane</keyword>
<dbReference type="RefSeq" id="WP_068748144.1">
    <property type="nucleotide sequence ID" value="NZ_LOHZ01000025.1"/>
</dbReference>
<name>A0A162MN68_9FIRM</name>
<dbReference type="AlphaFoldDB" id="A0A162MN68"/>
<keyword evidence="1" id="KW-0812">Transmembrane</keyword>
<keyword evidence="1" id="KW-1133">Transmembrane helix</keyword>
<dbReference type="Pfam" id="PF07670">
    <property type="entry name" value="Gate"/>
    <property type="match status" value="1"/>
</dbReference>
<sequence length="419" mass="45937">MRFKIQKSRLSKISQLILPLIAVVITVSIVRYPEEAFKAAFEGLDVWFNIVLPALLPFFIGSQLLMGLGVVHFMGVLLEPMMRPIFNVPGAGSFVMAMGLASGYPLGAMLTGKLVKKKICNTYEAERLMSFTNTADPLFMVGAVAVGMFKDVRLGSIIALSHYISALILGIILKYYAFNSPRTESIGSVKKKENILLKAVKELLRARKEDGRPIGKMLGDCIKDSINSLLLILGFIILFSVIIRILTVAGIISLFVPFIGKVLSLIGINPNLSQAVISGTFEITLGTQLASQAQAPLLDRVIIASAIIAWSGLSVHFQVMSMVSDTDIKITPYVVARFLHAVLAGITSYILMGIPINNYNDLSLPVFAVAPKNTPESWWSIFSISSQVFALLIFILIISSIIIYLWKGFEVFGFKVIKK</sequence>
<feature type="transmembrane region" description="Helical" evidence="1">
    <location>
        <begin position="50"/>
        <end position="78"/>
    </location>
</feature>
<organism evidence="3 4">
    <name type="scientific">Thermovenabulum gondwanense</name>
    <dbReference type="NCBI Taxonomy" id="520767"/>
    <lineage>
        <taxon>Bacteria</taxon>
        <taxon>Bacillati</taxon>
        <taxon>Bacillota</taxon>
        <taxon>Clostridia</taxon>
        <taxon>Thermosediminibacterales</taxon>
        <taxon>Thermosediminibacteraceae</taxon>
        <taxon>Thermovenabulum</taxon>
    </lineage>
</organism>
<evidence type="ECO:0000313" key="4">
    <source>
        <dbReference type="Proteomes" id="UP000075737"/>
    </source>
</evidence>
<evidence type="ECO:0000259" key="2">
    <source>
        <dbReference type="Pfam" id="PF07670"/>
    </source>
</evidence>
<proteinExistence type="predicted"/>
<dbReference type="NCBIfam" id="TIGR02871">
    <property type="entry name" value="spore_ylbJ"/>
    <property type="match status" value="1"/>
</dbReference>
<evidence type="ECO:0000256" key="1">
    <source>
        <dbReference type="SAM" id="Phobius"/>
    </source>
</evidence>
<evidence type="ECO:0000313" key="3">
    <source>
        <dbReference type="EMBL" id="KYO66764.1"/>
    </source>
</evidence>
<protein>
    <submittedName>
        <fullName evidence="3">Sporulation integral membrane protein YlbJ</fullName>
    </submittedName>
</protein>
<feature type="transmembrane region" description="Helical" evidence="1">
    <location>
        <begin position="229"/>
        <end position="256"/>
    </location>
</feature>
<reference evidence="3 4" key="1">
    <citation type="submission" date="2015-12" db="EMBL/GenBank/DDBJ databases">
        <title>Draft genome of Thermovenabulum gondwanense isolated from a red thermophilic microbial mat colonisisng an outflow channel of a bore well.</title>
        <authorList>
            <person name="Patel B.K."/>
        </authorList>
    </citation>
    <scope>NUCLEOTIDE SEQUENCE [LARGE SCALE GENOMIC DNA]</scope>
    <source>
        <strain evidence="3 4">R270</strain>
    </source>
</reference>
<dbReference type="InterPro" id="IPR014226">
    <property type="entry name" value="Spore_IM_YlbJ"/>
</dbReference>
<dbReference type="PATRIC" id="fig|520767.4.peg.1108"/>
<feature type="transmembrane region" description="Helical" evidence="1">
    <location>
        <begin position="377"/>
        <end position="406"/>
    </location>
</feature>
<accession>A0A162MN68</accession>
<feature type="transmembrane region" description="Helical" evidence="1">
    <location>
        <begin position="335"/>
        <end position="357"/>
    </location>
</feature>
<feature type="domain" description="Nucleoside transporter/FeoB GTPase Gate" evidence="2">
    <location>
        <begin position="51"/>
        <end position="148"/>
    </location>
</feature>